<keyword evidence="3" id="KW-1185">Reference proteome</keyword>
<evidence type="ECO:0000313" key="3">
    <source>
        <dbReference type="Proteomes" id="UP001493487"/>
    </source>
</evidence>
<protein>
    <submittedName>
        <fullName evidence="2">Uncharacterized protein</fullName>
    </submittedName>
</protein>
<feature type="compositionally biased region" description="Polar residues" evidence="1">
    <location>
        <begin position="24"/>
        <end position="37"/>
    </location>
</feature>
<proteinExistence type="predicted"/>
<name>A0ABV1KYE0_9BACL</name>
<feature type="compositionally biased region" description="Low complexity" evidence="1">
    <location>
        <begin position="38"/>
        <end position="51"/>
    </location>
</feature>
<organism evidence="2 3">
    <name type="scientific">Cohnella silvisoli</name>
    <dbReference type="NCBI Taxonomy" id="2873699"/>
    <lineage>
        <taxon>Bacteria</taxon>
        <taxon>Bacillati</taxon>
        <taxon>Bacillota</taxon>
        <taxon>Bacilli</taxon>
        <taxon>Bacillales</taxon>
        <taxon>Paenibacillaceae</taxon>
        <taxon>Cohnella</taxon>
    </lineage>
</organism>
<dbReference type="RefSeq" id="WP_232184780.1">
    <property type="nucleotide sequence ID" value="NZ_JAIOAP010000003.1"/>
</dbReference>
<evidence type="ECO:0000256" key="1">
    <source>
        <dbReference type="SAM" id="MobiDB-lite"/>
    </source>
</evidence>
<dbReference type="EMBL" id="JASKHM010000013">
    <property type="protein sequence ID" value="MEQ4485011.1"/>
    <property type="molecule type" value="Genomic_DNA"/>
</dbReference>
<dbReference type="Proteomes" id="UP001493487">
    <property type="component" value="Unassembled WGS sequence"/>
</dbReference>
<accession>A0ABV1KYE0</accession>
<comment type="caution">
    <text evidence="2">The sequence shown here is derived from an EMBL/GenBank/DDBJ whole genome shotgun (WGS) entry which is preliminary data.</text>
</comment>
<sequence>MLPNENDFMNLSKVRVSEWEQRIQEQSSSRKTLSKLNGMSEGSKGGPSPES</sequence>
<reference evidence="2 3" key="1">
    <citation type="journal article" date="2023" name="Genome Announc.">
        <title>Pan-Genome Analyses of the Genus Cohnella and Proposal of the Novel Species Cohnella silvisoli sp. nov., Isolated from Forest Soil.</title>
        <authorList>
            <person name="Wang C."/>
            <person name="Mao L."/>
            <person name="Bao G."/>
            <person name="Zhu H."/>
        </authorList>
    </citation>
    <scope>NUCLEOTIDE SEQUENCE [LARGE SCALE GENOMIC DNA]</scope>
    <source>
        <strain evidence="2 3">NL03-T5-1</strain>
    </source>
</reference>
<feature type="region of interest" description="Disordered" evidence="1">
    <location>
        <begin position="17"/>
        <end position="51"/>
    </location>
</feature>
<gene>
    <name evidence="2" type="ORF">QJS35_21725</name>
</gene>
<evidence type="ECO:0000313" key="2">
    <source>
        <dbReference type="EMBL" id="MEQ4485011.1"/>
    </source>
</evidence>